<gene>
    <name evidence="1" type="ORF">RhiirA4_452805</name>
</gene>
<dbReference type="Proteomes" id="UP000234323">
    <property type="component" value="Unassembled WGS sequence"/>
</dbReference>
<reference evidence="1 2" key="1">
    <citation type="submission" date="2015-10" db="EMBL/GenBank/DDBJ databases">
        <title>Genome analyses suggest a sexual origin of heterokaryosis in a supposedly ancient asexual fungus.</title>
        <authorList>
            <person name="Ropars J."/>
            <person name="Sedzielewska K."/>
            <person name="Noel J."/>
            <person name="Charron P."/>
            <person name="Farinelli L."/>
            <person name="Marton T."/>
            <person name="Kruger M."/>
            <person name="Pelin A."/>
            <person name="Brachmann A."/>
            <person name="Corradi N."/>
        </authorList>
    </citation>
    <scope>NUCLEOTIDE SEQUENCE [LARGE SCALE GENOMIC DNA]</scope>
    <source>
        <strain evidence="1 2">A4</strain>
    </source>
</reference>
<evidence type="ECO:0000313" key="2">
    <source>
        <dbReference type="Proteomes" id="UP000234323"/>
    </source>
</evidence>
<keyword evidence="2" id="KW-1185">Reference proteome</keyword>
<comment type="caution">
    <text evidence="1">The sequence shown here is derived from an EMBL/GenBank/DDBJ whole genome shotgun (WGS) entry which is preliminary data.</text>
</comment>
<sequence>MCEIIRNIIVTHNMMVNPTIIVKKLDGILYPEEATIAGVMEIEKRHSKFEIFNIINNL</sequence>
<protein>
    <submittedName>
        <fullName evidence="1">Uncharacterized protein</fullName>
    </submittedName>
</protein>
<dbReference type="AlphaFoldDB" id="A0A2I1FYY7"/>
<organism evidence="1 2">
    <name type="scientific">Rhizophagus irregularis</name>
    <dbReference type="NCBI Taxonomy" id="588596"/>
    <lineage>
        <taxon>Eukaryota</taxon>
        <taxon>Fungi</taxon>
        <taxon>Fungi incertae sedis</taxon>
        <taxon>Mucoromycota</taxon>
        <taxon>Glomeromycotina</taxon>
        <taxon>Glomeromycetes</taxon>
        <taxon>Glomerales</taxon>
        <taxon>Glomeraceae</taxon>
        <taxon>Rhizophagus</taxon>
    </lineage>
</organism>
<name>A0A2I1FYY7_9GLOM</name>
<accession>A0A2I1FYY7</accession>
<proteinExistence type="predicted"/>
<dbReference type="EMBL" id="LLXI01000069">
    <property type="protein sequence ID" value="PKY39590.1"/>
    <property type="molecule type" value="Genomic_DNA"/>
</dbReference>
<evidence type="ECO:0000313" key="1">
    <source>
        <dbReference type="EMBL" id="PKY39590.1"/>
    </source>
</evidence>